<feature type="compositionally biased region" description="Basic residues" evidence="1">
    <location>
        <begin position="750"/>
        <end position="764"/>
    </location>
</feature>
<feature type="compositionally biased region" description="Low complexity" evidence="1">
    <location>
        <begin position="127"/>
        <end position="142"/>
    </location>
</feature>
<gene>
    <name evidence="2" type="ORF">CYMTET_55957</name>
</gene>
<comment type="caution">
    <text evidence="2">The sequence shown here is derived from an EMBL/GenBank/DDBJ whole genome shotgun (WGS) entry which is preliminary data.</text>
</comment>
<keyword evidence="3" id="KW-1185">Reference proteome</keyword>
<feature type="compositionally biased region" description="Acidic residues" evidence="1">
    <location>
        <begin position="1522"/>
        <end position="1533"/>
    </location>
</feature>
<name>A0AAE0BBW8_9CHLO</name>
<dbReference type="Proteomes" id="UP001190700">
    <property type="component" value="Unassembled WGS sequence"/>
</dbReference>
<accession>A0AAE0BBW8</accession>
<feature type="region of interest" description="Disordered" evidence="1">
    <location>
        <begin position="742"/>
        <end position="764"/>
    </location>
</feature>
<protein>
    <submittedName>
        <fullName evidence="2">Uncharacterized protein</fullName>
    </submittedName>
</protein>
<proteinExistence type="predicted"/>
<dbReference type="EMBL" id="LGRX02035636">
    <property type="protein sequence ID" value="KAK3233773.1"/>
    <property type="molecule type" value="Genomic_DNA"/>
</dbReference>
<evidence type="ECO:0000313" key="3">
    <source>
        <dbReference type="Proteomes" id="UP001190700"/>
    </source>
</evidence>
<sequence>MSTQFVTFRCLETGDVVREIPIVWHLGDPFVTSDTLCNVFSLDKKEDLSVTSEYDDSVACSLDLFPVHAGFLHNVYGTPTDDNMPILVSDSESDDSDDEEDIIYTGECKTPRFSPNTKPKPTESVASTNLSKSDSTSSHASSFKWPADCKRVNKVPFDVDGNVTFGHHMSSPLPKPTGKGGLPLNKLDFHVTNRSWSHACATTWAEVTRQDAVKDCNSQVRLQNCLGEKLCRNTECSFFKTHDKEFVQTSSQQRGKRSASAFLGVEIEGPPCKKCQEPMEVITCGARATLVRIDLPAAEGHLLLFRHEGTHACQPMDKKGKAVVSKETQDAIKEALPVFGGRFTSEKLKNSATTVAFEKMLSSPDGSPIDVYKVAREMQDARAVRDVMKEHRATQRAPERAADDEVKEMKRILDSKGYRTLLFDTAPLNWFMCPLDLPWSPAKIMLLMDRILGKPPFIGCYACSDGGHSCINGRVVEKVATVVPGIGLIKLATFVLPAGERGVDEEKMWQGIDYACRTVAMEDADFAKYRDKEVWVKTNPKGEICFRPVGFVRDAGGGGWIGIRLNYNKFMRREDRKKYMTRDEAGNSLEKGCDLHLVANMGIHARCLDKSFEETQFRTLFTRWYEAQAPRRVMDAREGERTLQLFTQSKGANPAEQLFSKDGKLIGVNLPASEFLHLENVTYITQSAWLEHVGEGGHSQRDSRTNTLYDERRRVYTAMQRARHTAYDVLEEVREIYVTPGPVTTETRSHRPNQVRSMGKRTKTRVTIDEPGTPTPAIKLVRACLENPLEFQWQFDPNTEDPAARYVWQSSQEVDEALVVQYLETAVHFHSEHRYVDTRRVSVGSLDEVRYQTSTTKGHAQMLARMFLQPDKRLKVIQVGQPTVRLTARGRHDGFLDRSYTLSSGRGEPSRVIFGHLARAAQQRISCSCYSWRQTMTRVGRSTSVKLCLCLSTLLFRAGFKPGHAFYVQSGFTTEEIDDILTALGSRLTTGDRVGSEELAYGQWMVVPGTGRKARCAASESRKGCVTAKTHKQSQPILSKDGPRVVVMGRRKREEFTDKLDFAFSYGEELSKLLCAHGGFKPKVGITLDGPEAESDFAVLLANMSHVFGPVSRDEFLKLLDLDNEYDVYHLTLNDELIYVVLPTVLRGTALTLYEESSLVHPHDGRCALQRLRFHVEGIGDPDPHWFWVRLRAVIIDETVEPAPQLAVFRVLADNHRKLHPSYADRNLVQDLHAVLRASASASPHGTPLYLAVLRELGMGHPFTYASLALRLSKVFRDEFPLARLSEPVSGGGGSAAGGGARSGGGGSIGGSVYSFGSRRREKPVGDWKPVKGVRYLQWEGKGNPCITCFRLWAVTDGHLGTAGVCPYSCTKAFNPDRVPLDAPPPPSIPPPLSAWPPSAAPAARALQVDPEPQGGAAPQNPAAMHVRALVPAPASSDMSEPVIDLDADGGSDAAWVPAAMALSRYIDDEDDTDWPAFRSGQRGGTMKPRETCSCWHRKKQAWRGNAPWKRSAIILARGFEESESSEEEDESDYPLGYYDDSDDGSCEEEEEHSGHLAAFFDRAIGTGIRVGHRSGLLGRQGPTIPMELVVLVLMMKNLTMGKMLITILVNHALKDALREFSVLKLAALEGWQSPARSQKIPLARAVCLPSRRPTERGGIVPYARHLTCLIEQICIGLPYPAQGKVIGKGKGRRR</sequence>
<feature type="compositionally biased region" description="Acidic residues" evidence="1">
    <location>
        <begin position="1540"/>
        <end position="1551"/>
    </location>
</feature>
<feature type="region of interest" description="Disordered" evidence="1">
    <location>
        <begin position="1520"/>
        <end position="1551"/>
    </location>
</feature>
<reference evidence="2 3" key="1">
    <citation type="journal article" date="2015" name="Genome Biol. Evol.">
        <title>Comparative Genomics of a Bacterivorous Green Alga Reveals Evolutionary Causalities and Consequences of Phago-Mixotrophic Mode of Nutrition.</title>
        <authorList>
            <person name="Burns J.A."/>
            <person name="Paasch A."/>
            <person name="Narechania A."/>
            <person name="Kim E."/>
        </authorList>
    </citation>
    <scope>NUCLEOTIDE SEQUENCE [LARGE SCALE GENOMIC DNA]</scope>
    <source>
        <strain evidence="2 3">PLY_AMNH</strain>
    </source>
</reference>
<evidence type="ECO:0000313" key="2">
    <source>
        <dbReference type="EMBL" id="KAK3233773.1"/>
    </source>
</evidence>
<feature type="region of interest" description="Disordered" evidence="1">
    <location>
        <begin position="108"/>
        <end position="142"/>
    </location>
</feature>
<evidence type="ECO:0000256" key="1">
    <source>
        <dbReference type="SAM" id="MobiDB-lite"/>
    </source>
</evidence>
<organism evidence="2 3">
    <name type="scientific">Cymbomonas tetramitiformis</name>
    <dbReference type="NCBI Taxonomy" id="36881"/>
    <lineage>
        <taxon>Eukaryota</taxon>
        <taxon>Viridiplantae</taxon>
        <taxon>Chlorophyta</taxon>
        <taxon>Pyramimonadophyceae</taxon>
        <taxon>Pyramimonadales</taxon>
        <taxon>Pyramimonadaceae</taxon>
        <taxon>Cymbomonas</taxon>
    </lineage>
</organism>